<evidence type="ECO:0000256" key="1">
    <source>
        <dbReference type="ARBA" id="ARBA00009869"/>
    </source>
</evidence>
<proteinExistence type="inferred from homology"/>
<dbReference type="Proteomes" id="UP000628736">
    <property type="component" value="Unassembled WGS sequence"/>
</dbReference>
<sequence>MVQFEGPAFCFGDDINTDYIISSRRKRDTLDVNILKQYIMEDIRPGFFHELNGTTILVAGENFGCGSAMEVAAQVVKGNNIPVILAKSFARSYYRNAINNGILIVEMDTSSIREKDLLRITMDDNGILVEDLSNKLSVRCPGFRKELENIILSGGLLKFVRQQRGQKEGC</sequence>
<evidence type="ECO:0000259" key="3">
    <source>
        <dbReference type="Pfam" id="PF00694"/>
    </source>
</evidence>
<name>A0A8J6J7L1_9FIRM</name>
<dbReference type="InterPro" id="IPR015928">
    <property type="entry name" value="Aconitase/3IPM_dehydase_swvl"/>
</dbReference>
<keyword evidence="5" id="KW-1185">Reference proteome</keyword>
<protein>
    <submittedName>
        <fullName evidence="4">Alpha-IPM isomerase</fullName>
    </submittedName>
</protein>
<feature type="domain" description="Aconitase A/isopropylmalate dehydratase small subunit swivel" evidence="3">
    <location>
        <begin position="53"/>
        <end position="108"/>
    </location>
</feature>
<dbReference type="SUPFAM" id="SSF52016">
    <property type="entry name" value="LeuD/IlvD-like"/>
    <property type="match status" value="1"/>
</dbReference>
<comment type="similarity">
    <text evidence="1">Belongs to the LeuD family. LeuD type 2 subfamily.</text>
</comment>
<keyword evidence="4" id="KW-0413">Isomerase</keyword>
<dbReference type="InterPro" id="IPR000573">
    <property type="entry name" value="AconitaseA/IPMdHydase_ssu_swvl"/>
</dbReference>
<dbReference type="EMBL" id="JACOPO010000002">
    <property type="protein sequence ID" value="MBC5721965.1"/>
    <property type="molecule type" value="Genomic_DNA"/>
</dbReference>
<dbReference type="GO" id="GO:0016853">
    <property type="term" value="F:isomerase activity"/>
    <property type="evidence" value="ECO:0007669"/>
    <property type="project" value="UniProtKB-KW"/>
</dbReference>
<dbReference type="PANTHER" id="PTHR43345">
    <property type="entry name" value="3-ISOPROPYLMALATE DEHYDRATASE SMALL SUBUNIT 2-RELATED-RELATED"/>
    <property type="match status" value="1"/>
</dbReference>
<evidence type="ECO:0000313" key="4">
    <source>
        <dbReference type="EMBL" id="MBC5721965.1"/>
    </source>
</evidence>
<evidence type="ECO:0000256" key="2">
    <source>
        <dbReference type="ARBA" id="ARBA00023239"/>
    </source>
</evidence>
<dbReference type="NCBIfam" id="TIGR02087">
    <property type="entry name" value="LEUD_arch"/>
    <property type="match status" value="1"/>
</dbReference>
<dbReference type="AlphaFoldDB" id="A0A8J6J7L1"/>
<keyword evidence="2" id="KW-0456">Lyase</keyword>
<dbReference type="PANTHER" id="PTHR43345:SF2">
    <property type="entry name" value="3-ISOPROPYLMALATE DEHYDRATASE SMALL SUBUNIT 1"/>
    <property type="match status" value="1"/>
</dbReference>
<reference evidence="4" key="1">
    <citation type="submission" date="2020-08" db="EMBL/GenBank/DDBJ databases">
        <title>Genome public.</title>
        <authorList>
            <person name="Liu C."/>
            <person name="Sun Q."/>
        </authorList>
    </citation>
    <scope>NUCLEOTIDE SEQUENCE</scope>
    <source>
        <strain evidence="4">NSJ-23</strain>
    </source>
</reference>
<organism evidence="4 5">
    <name type="scientific">Flintibacter hominis</name>
    <dbReference type="NCBI Taxonomy" id="2763048"/>
    <lineage>
        <taxon>Bacteria</taxon>
        <taxon>Bacillati</taxon>
        <taxon>Bacillota</taxon>
        <taxon>Clostridia</taxon>
        <taxon>Eubacteriales</taxon>
        <taxon>Flintibacter</taxon>
    </lineage>
</organism>
<dbReference type="Pfam" id="PF00694">
    <property type="entry name" value="Aconitase_C"/>
    <property type="match status" value="1"/>
</dbReference>
<dbReference type="InterPro" id="IPR011827">
    <property type="entry name" value="LeuD_type2/HacB/DmdB"/>
</dbReference>
<accession>A0A8J6J7L1</accession>
<evidence type="ECO:0000313" key="5">
    <source>
        <dbReference type="Proteomes" id="UP000628736"/>
    </source>
</evidence>
<dbReference type="GO" id="GO:0016836">
    <property type="term" value="F:hydro-lyase activity"/>
    <property type="evidence" value="ECO:0007669"/>
    <property type="project" value="InterPro"/>
</dbReference>
<comment type="caution">
    <text evidence="4">The sequence shown here is derived from an EMBL/GenBank/DDBJ whole genome shotgun (WGS) entry which is preliminary data.</text>
</comment>
<dbReference type="Gene3D" id="3.20.19.10">
    <property type="entry name" value="Aconitase, domain 4"/>
    <property type="match status" value="1"/>
</dbReference>
<dbReference type="RefSeq" id="WP_186852258.1">
    <property type="nucleotide sequence ID" value="NZ_JACOPO010000002.1"/>
</dbReference>
<gene>
    <name evidence="4" type="ORF">H8S11_03935</name>
</gene>
<dbReference type="InterPro" id="IPR050075">
    <property type="entry name" value="LeuD"/>
</dbReference>